<accession>A0A8R1IUN5</accession>
<evidence type="ECO:0000313" key="2">
    <source>
        <dbReference type="EnsemblMetazoa" id="CJA40161b.1"/>
    </source>
</evidence>
<protein>
    <submittedName>
        <fullName evidence="2">Uncharacterized protein</fullName>
    </submittedName>
</protein>
<dbReference type="EnsemblMetazoa" id="CJA40161b.1">
    <property type="protein sequence ID" value="CJA40161b.1"/>
    <property type="gene ID" value="WBGene00216009"/>
</dbReference>
<name>A0A8R1IUN5_CAEJA</name>
<organism evidence="2 3">
    <name type="scientific">Caenorhabditis japonica</name>
    <dbReference type="NCBI Taxonomy" id="281687"/>
    <lineage>
        <taxon>Eukaryota</taxon>
        <taxon>Metazoa</taxon>
        <taxon>Ecdysozoa</taxon>
        <taxon>Nematoda</taxon>
        <taxon>Chromadorea</taxon>
        <taxon>Rhabditida</taxon>
        <taxon>Rhabditina</taxon>
        <taxon>Rhabditomorpha</taxon>
        <taxon>Rhabditoidea</taxon>
        <taxon>Rhabditidae</taxon>
        <taxon>Peloderinae</taxon>
        <taxon>Caenorhabditis</taxon>
    </lineage>
</organism>
<feature type="region of interest" description="Disordered" evidence="1">
    <location>
        <begin position="23"/>
        <end position="53"/>
    </location>
</feature>
<evidence type="ECO:0000256" key="1">
    <source>
        <dbReference type="SAM" id="MobiDB-lite"/>
    </source>
</evidence>
<proteinExistence type="predicted"/>
<keyword evidence="3" id="KW-1185">Reference proteome</keyword>
<reference evidence="2" key="2">
    <citation type="submission" date="2022-06" db="UniProtKB">
        <authorList>
            <consortium name="EnsemblMetazoa"/>
        </authorList>
    </citation>
    <scope>IDENTIFICATION</scope>
    <source>
        <strain evidence="2">DF5081</strain>
    </source>
</reference>
<dbReference type="AlphaFoldDB" id="A0A8R1IUN5"/>
<dbReference type="Proteomes" id="UP000005237">
    <property type="component" value="Unassembled WGS sequence"/>
</dbReference>
<reference evidence="3" key="1">
    <citation type="submission" date="2010-08" db="EMBL/GenBank/DDBJ databases">
        <authorList>
            <consortium name="Caenorhabditis japonica Sequencing Consortium"/>
            <person name="Wilson R.K."/>
        </authorList>
    </citation>
    <scope>NUCLEOTIDE SEQUENCE [LARGE SCALE GENOMIC DNA]</scope>
    <source>
        <strain evidence="3">DF5081</strain>
    </source>
</reference>
<sequence>MKLKQMYDHFNVCPSLQKKILPPPGLEPGWGGRSGRTADGRTNGRTGRTKIGPNGSLSVLVVDGVTKASKRPSSELIMTSCLKCVIIRIRKSESFSNETEGLNEQ</sequence>
<evidence type="ECO:0000313" key="3">
    <source>
        <dbReference type="Proteomes" id="UP000005237"/>
    </source>
</evidence>